<dbReference type="Proteomes" id="UP000054018">
    <property type="component" value="Unassembled WGS sequence"/>
</dbReference>
<keyword evidence="2" id="KW-1185">Reference proteome</keyword>
<reference evidence="2" key="2">
    <citation type="submission" date="2015-01" db="EMBL/GenBank/DDBJ databases">
        <title>Evolutionary Origins and Diversification of the Mycorrhizal Mutualists.</title>
        <authorList>
            <consortium name="DOE Joint Genome Institute"/>
            <consortium name="Mycorrhizal Genomics Consortium"/>
            <person name="Kohler A."/>
            <person name="Kuo A."/>
            <person name="Nagy L.G."/>
            <person name="Floudas D."/>
            <person name="Copeland A."/>
            <person name="Barry K.W."/>
            <person name="Cichocki N."/>
            <person name="Veneault-Fourrey C."/>
            <person name="LaButti K."/>
            <person name="Lindquist E.A."/>
            <person name="Lipzen A."/>
            <person name="Lundell T."/>
            <person name="Morin E."/>
            <person name="Murat C."/>
            <person name="Riley R."/>
            <person name="Ohm R."/>
            <person name="Sun H."/>
            <person name="Tunlid A."/>
            <person name="Henrissat B."/>
            <person name="Grigoriev I.V."/>
            <person name="Hibbett D.S."/>
            <person name="Martin F."/>
        </authorList>
    </citation>
    <scope>NUCLEOTIDE SEQUENCE [LARGE SCALE GENOMIC DNA]</scope>
    <source>
        <strain evidence="2">441</strain>
    </source>
</reference>
<proteinExistence type="predicted"/>
<gene>
    <name evidence="1" type="ORF">PISMIDRAFT_676592</name>
</gene>
<dbReference type="AlphaFoldDB" id="A0A0C9ZV25"/>
<dbReference type="HOGENOM" id="CLU_1454963_0_0_1"/>
<reference evidence="1 2" key="1">
    <citation type="submission" date="2014-04" db="EMBL/GenBank/DDBJ databases">
        <authorList>
            <consortium name="DOE Joint Genome Institute"/>
            <person name="Kuo A."/>
            <person name="Kohler A."/>
            <person name="Costa M.D."/>
            <person name="Nagy L.G."/>
            <person name="Floudas D."/>
            <person name="Copeland A."/>
            <person name="Barry K.W."/>
            <person name="Cichocki N."/>
            <person name="Veneault-Fourrey C."/>
            <person name="LaButti K."/>
            <person name="Lindquist E.A."/>
            <person name="Lipzen A."/>
            <person name="Lundell T."/>
            <person name="Morin E."/>
            <person name="Murat C."/>
            <person name="Sun H."/>
            <person name="Tunlid A."/>
            <person name="Henrissat B."/>
            <person name="Grigoriev I.V."/>
            <person name="Hibbett D.S."/>
            <person name="Martin F."/>
            <person name="Nordberg H.P."/>
            <person name="Cantor M.N."/>
            <person name="Hua S.X."/>
        </authorList>
    </citation>
    <scope>NUCLEOTIDE SEQUENCE [LARGE SCALE GENOMIC DNA]</scope>
    <source>
        <strain evidence="1 2">441</strain>
    </source>
</reference>
<organism evidence="1 2">
    <name type="scientific">Pisolithus microcarpus 441</name>
    <dbReference type="NCBI Taxonomy" id="765257"/>
    <lineage>
        <taxon>Eukaryota</taxon>
        <taxon>Fungi</taxon>
        <taxon>Dikarya</taxon>
        <taxon>Basidiomycota</taxon>
        <taxon>Agaricomycotina</taxon>
        <taxon>Agaricomycetes</taxon>
        <taxon>Agaricomycetidae</taxon>
        <taxon>Boletales</taxon>
        <taxon>Sclerodermatineae</taxon>
        <taxon>Pisolithaceae</taxon>
        <taxon>Pisolithus</taxon>
    </lineage>
</organism>
<evidence type="ECO:0000313" key="1">
    <source>
        <dbReference type="EMBL" id="KIK26047.1"/>
    </source>
</evidence>
<dbReference type="EMBL" id="KN833704">
    <property type="protein sequence ID" value="KIK26047.1"/>
    <property type="molecule type" value="Genomic_DNA"/>
</dbReference>
<protein>
    <submittedName>
        <fullName evidence="1">Uncharacterized protein</fullName>
    </submittedName>
</protein>
<evidence type="ECO:0000313" key="2">
    <source>
        <dbReference type="Proteomes" id="UP000054018"/>
    </source>
</evidence>
<dbReference type="OrthoDB" id="10262935at2759"/>
<sequence>MSYRDGDNTPHCFVCGDDEIQWIGVTVTVTDPSVKTCVCLAQRVVLVQRSAISFLRVRPTPVNHVGYEAQVFRMEGFRVGFEESYEEYPEGKALDERCIVNFIDREQSSNGIIHRLSKHPPTLPLGRKSRDGKLCFVEEITMYFGVTADEGVRDPKRMNETLVWNSTSAQKVNQRRICGFQESFDP</sequence>
<accession>A0A0C9ZV25</accession>
<name>A0A0C9ZV25_9AGAM</name>